<feature type="transmembrane region" description="Helical" evidence="2">
    <location>
        <begin position="172"/>
        <end position="193"/>
    </location>
</feature>
<evidence type="ECO:0000313" key="5">
    <source>
        <dbReference type="Proteomes" id="UP000217210"/>
    </source>
</evidence>
<feature type="domain" description="EamA" evidence="3">
    <location>
        <begin position="148"/>
        <end position="276"/>
    </location>
</feature>
<dbReference type="InterPro" id="IPR037185">
    <property type="entry name" value="EmrE-like"/>
</dbReference>
<proteinExistence type="inferred from homology"/>
<feature type="transmembrane region" description="Helical" evidence="2">
    <location>
        <begin position="64"/>
        <end position="86"/>
    </location>
</feature>
<keyword evidence="2" id="KW-0812">Transmembrane</keyword>
<evidence type="ECO:0000256" key="2">
    <source>
        <dbReference type="SAM" id="Phobius"/>
    </source>
</evidence>
<dbReference type="OrthoDB" id="68076at2"/>
<feature type="transmembrane region" description="Helical" evidence="2">
    <location>
        <begin position="34"/>
        <end position="57"/>
    </location>
</feature>
<feature type="transmembrane region" description="Helical" evidence="2">
    <location>
        <begin position="261"/>
        <end position="278"/>
    </location>
</feature>
<reference evidence="4 5" key="1">
    <citation type="submission" date="2016-07" db="EMBL/GenBank/DDBJ databases">
        <title>High microdiversification within the ubiquitous acI lineage of Actinobacteria.</title>
        <authorList>
            <person name="Neuenschwander S.M."/>
            <person name="Salcher M."/>
            <person name="Ghai R."/>
            <person name="Pernthaler J."/>
        </authorList>
    </citation>
    <scope>NUCLEOTIDE SEQUENCE [LARGE SCALE GENOMIC DNA]</scope>
    <source>
        <strain evidence="4">MMS-IIB-91</strain>
    </source>
</reference>
<dbReference type="EMBL" id="CP016779">
    <property type="protein sequence ID" value="ASY23755.1"/>
    <property type="molecule type" value="Genomic_DNA"/>
</dbReference>
<gene>
    <name evidence="4" type="ORF">B1sIIB91_02315</name>
</gene>
<dbReference type="Proteomes" id="UP000217210">
    <property type="component" value="Chromosome"/>
</dbReference>
<evidence type="ECO:0000256" key="1">
    <source>
        <dbReference type="ARBA" id="ARBA00007362"/>
    </source>
</evidence>
<evidence type="ECO:0000259" key="3">
    <source>
        <dbReference type="Pfam" id="PF00892"/>
    </source>
</evidence>
<dbReference type="Pfam" id="PF00892">
    <property type="entry name" value="EamA"/>
    <property type="match status" value="2"/>
</dbReference>
<dbReference type="InterPro" id="IPR000620">
    <property type="entry name" value="EamA_dom"/>
</dbReference>
<name>A0A249L489_9ACTN</name>
<accession>A0A249L489</accession>
<dbReference type="GO" id="GO:0016020">
    <property type="term" value="C:membrane"/>
    <property type="evidence" value="ECO:0007669"/>
    <property type="project" value="InterPro"/>
</dbReference>
<feature type="transmembrane region" description="Helical" evidence="2">
    <location>
        <begin position="231"/>
        <end position="254"/>
    </location>
</feature>
<dbReference type="SUPFAM" id="SSF103481">
    <property type="entry name" value="Multidrug resistance efflux transporter EmrE"/>
    <property type="match status" value="2"/>
</dbReference>
<feature type="transmembrane region" description="Helical" evidence="2">
    <location>
        <begin position="148"/>
        <end position="166"/>
    </location>
</feature>
<dbReference type="KEGG" id="nab:B1sIIB91_02315"/>
<keyword evidence="2" id="KW-1133">Transmembrane helix</keyword>
<protein>
    <submittedName>
        <fullName evidence="4">EamA-like transporter family protein</fullName>
    </submittedName>
</protein>
<feature type="domain" description="EamA" evidence="3">
    <location>
        <begin position="3"/>
        <end position="135"/>
    </location>
</feature>
<feature type="transmembrane region" description="Helical" evidence="2">
    <location>
        <begin position="92"/>
        <end position="111"/>
    </location>
</feature>
<evidence type="ECO:0000313" key="4">
    <source>
        <dbReference type="EMBL" id="ASY23755.1"/>
    </source>
</evidence>
<organism evidence="4 5">
    <name type="scientific">Candidatus Nanopelagicus abundans</name>
    <dbReference type="NCBI Taxonomy" id="1884916"/>
    <lineage>
        <taxon>Bacteria</taxon>
        <taxon>Bacillati</taxon>
        <taxon>Actinomycetota</taxon>
        <taxon>Actinomycetes</taxon>
        <taxon>Candidatus Nanopelagicales</taxon>
        <taxon>Candidatus Nanopelagicaceae</taxon>
        <taxon>Candidatus Nanopelagicus</taxon>
    </lineage>
</organism>
<feature type="transmembrane region" description="Helical" evidence="2">
    <location>
        <begin position="205"/>
        <end position="225"/>
    </location>
</feature>
<keyword evidence="2" id="KW-0472">Membrane</keyword>
<sequence length="279" mass="28867">MATILALFSSLLWGSADFLGGKLTKRHPALAVTAASQSIGLITGILIVVISSSWLLPTLSWDNFFLPGVLAGLLGFIGLIAFYTGLATGQMGVVAPISALSVLIPLTIAFINGEKPNTMQLSGMSIALVGAVFASGPEIKAGMTIRPLVYAVIAAFGFGGAVAFIAQGSSSSAIMTMTTMRFTTFIVSLFLLAKYRTLGGLSKKNVPILIVIGAADFIANLFLGVATTKGLVSLAVVLGSLYPIVTALLAFKLLQERLHKIQYVGIVFAITGVAVIAAG</sequence>
<comment type="similarity">
    <text evidence="1">Belongs to the EamA transporter family.</text>
</comment>
<dbReference type="PANTHER" id="PTHR22911">
    <property type="entry name" value="ACYL-MALONYL CONDENSING ENZYME-RELATED"/>
    <property type="match status" value="1"/>
</dbReference>
<dbReference type="PANTHER" id="PTHR22911:SF137">
    <property type="entry name" value="SOLUTE CARRIER FAMILY 35 MEMBER G2-RELATED"/>
    <property type="match status" value="1"/>
</dbReference>
<keyword evidence="5" id="KW-1185">Reference proteome</keyword>
<dbReference type="RefSeq" id="WP_095688029.1">
    <property type="nucleotide sequence ID" value="NZ_CP016779.1"/>
</dbReference>
<dbReference type="AlphaFoldDB" id="A0A249L489"/>